<dbReference type="AlphaFoldDB" id="A0A2T1DDS6"/>
<comment type="caution">
    <text evidence="1">The sequence shown here is derived from an EMBL/GenBank/DDBJ whole genome shotgun (WGS) entry which is preliminary data.</text>
</comment>
<dbReference type="PANTHER" id="PTHR35841:SF1">
    <property type="entry name" value="PHOSPHONATES-BINDING PERIPLASMIC PROTEIN"/>
    <property type="match status" value="1"/>
</dbReference>
<sequence>MRRLSVTLPSRISRRGFLYLMLLSACSAPTPTPQHRSLLVGTVSYDESSKSLDQYERFKRYLSERTQSLVELEPTLNESRALAQIQRQEWSLVFAPPGLTAIAISQHQYIPLFPLFGVQGLRSVLVVRDDSPIQSIAAIAGKSLALGKPGSATGYYLPIFNLYGLTLSELIFPPTPKAILEAVVEGKAAVGAVSLEEFAAYKSQVTPFNLRILFTDVHPVPAGAVLISPTIERNAQESIRKILSETPSVVAQEAGFVTNAPVPDYKYMISVVERVRAIFPGDSKETAALLQQKPVRLFK</sequence>
<gene>
    <name evidence="1" type="ORF">C7B65_14740</name>
</gene>
<dbReference type="OrthoDB" id="480969at2"/>
<dbReference type="SUPFAM" id="SSF53850">
    <property type="entry name" value="Periplasmic binding protein-like II"/>
    <property type="match status" value="1"/>
</dbReference>
<evidence type="ECO:0000313" key="1">
    <source>
        <dbReference type="EMBL" id="PSB18614.1"/>
    </source>
</evidence>
<dbReference type="Gene3D" id="3.40.190.10">
    <property type="entry name" value="Periplasmic binding protein-like II"/>
    <property type="match status" value="2"/>
</dbReference>
<evidence type="ECO:0000313" key="2">
    <source>
        <dbReference type="Proteomes" id="UP000238634"/>
    </source>
</evidence>
<reference evidence="1 2" key="1">
    <citation type="submission" date="2018-02" db="EMBL/GenBank/DDBJ databases">
        <authorList>
            <person name="Cohen D.B."/>
            <person name="Kent A.D."/>
        </authorList>
    </citation>
    <scope>NUCLEOTIDE SEQUENCE [LARGE SCALE GENOMIC DNA]</scope>
    <source>
        <strain evidence="1 2">ULC007</strain>
    </source>
</reference>
<dbReference type="EMBL" id="PVWG01000016">
    <property type="protein sequence ID" value="PSB18614.1"/>
    <property type="molecule type" value="Genomic_DNA"/>
</dbReference>
<protein>
    <submittedName>
        <fullName evidence="1">Phosphonate ABC transporter substrate-binding protein</fullName>
    </submittedName>
</protein>
<keyword evidence="2" id="KW-1185">Reference proteome</keyword>
<organism evidence="1 2">
    <name type="scientific">Phormidesmis priestleyi ULC007</name>
    <dbReference type="NCBI Taxonomy" id="1920490"/>
    <lineage>
        <taxon>Bacteria</taxon>
        <taxon>Bacillati</taxon>
        <taxon>Cyanobacteriota</taxon>
        <taxon>Cyanophyceae</taxon>
        <taxon>Leptolyngbyales</taxon>
        <taxon>Leptolyngbyaceae</taxon>
        <taxon>Phormidesmis</taxon>
    </lineage>
</organism>
<accession>A0A2T1DDS6</accession>
<dbReference type="PROSITE" id="PS51257">
    <property type="entry name" value="PROKAR_LIPOPROTEIN"/>
    <property type="match status" value="1"/>
</dbReference>
<dbReference type="Pfam" id="PF12974">
    <property type="entry name" value="Phosphonate-bd"/>
    <property type="match status" value="1"/>
</dbReference>
<reference evidence="1 2" key="2">
    <citation type="submission" date="2018-03" db="EMBL/GenBank/DDBJ databases">
        <title>The ancient ancestry and fast evolution of plastids.</title>
        <authorList>
            <person name="Moore K.R."/>
            <person name="Magnabosco C."/>
            <person name="Momper L."/>
            <person name="Gold D.A."/>
            <person name="Bosak T."/>
            <person name="Fournier G.P."/>
        </authorList>
    </citation>
    <scope>NUCLEOTIDE SEQUENCE [LARGE SCALE GENOMIC DNA]</scope>
    <source>
        <strain evidence="1 2">ULC007</strain>
    </source>
</reference>
<name>A0A2T1DDS6_9CYAN</name>
<dbReference type="PANTHER" id="PTHR35841">
    <property type="entry name" value="PHOSPHONATES-BINDING PERIPLASMIC PROTEIN"/>
    <property type="match status" value="1"/>
</dbReference>
<dbReference type="STRING" id="1920490.GCA_001895925_00333"/>
<dbReference type="Proteomes" id="UP000238634">
    <property type="component" value="Unassembled WGS sequence"/>
</dbReference>
<proteinExistence type="predicted"/>